<dbReference type="Proteomes" id="UP000203902">
    <property type="component" value="Segment"/>
</dbReference>
<dbReference type="EMBL" id="MT586120">
    <property type="protein sequence ID" value="QLF86149.1"/>
    <property type="molecule type" value="Genomic_DNA"/>
</dbReference>
<evidence type="ECO:0000313" key="6">
    <source>
        <dbReference type="Proteomes" id="UP000510897"/>
    </source>
</evidence>
<dbReference type="Proteomes" id="UP000226384">
    <property type="component" value="Segment"/>
</dbReference>
<accession>A0A1D8KUP3</accession>
<keyword evidence="4" id="KW-1185">Reference proteome</keyword>
<sequence>MPYTNHINTGTPMKKSFKVCLSKMDNPNFLNFIIVEDCVDMDECVEHIHSTERGWVIDSIKQL</sequence>
<reference evidence="3 6" key="3">
    <citation type="submission" date="2020-07" db="EMBL/GenBank/DDBJ databases">
        <title>Signatures of coevolution in a cyanophage population.</title>
        <authorList>
            <person name="Abebe J."/>
        </authorList>
    </citation>
    <scope>NUCLEOTIDE SEQUENCE [LARGE SCALE GENOMIC DNA]</scope>
    <source>
        <strain evidence="3">0809CC03</strain>
    </source>
</reference>
<dbReference type="EMBL" id="KU686213">
    <property type="protein sequence ID" value="AOV62284.1"/>
    <property type="molecule type" value="Genomic_DNA"/>
</dbReference>
<dbReference type="GeneID" id="30308150"/>
<reference evidence="4 5" key="1">
    <citation type="journal article" date="2016" name="Virology">
        <title>The genomic content and context of auxiliary metabolic genes in marine cyanomyoviruses.</title>
        <authorList>
            <person name="Crummett L.T."/>
            <person name="Puxty R.J."/>
            <person name="Weihe C."/>
            <person name="Marston M.F."/>
            <person name="Martiny J.B."/>
        </authorList>
    </citation>
    <scope>NUCLEOTIDE SEQUENCE [LARGE SCALE GENOMIC DNA]</scope>
    <source>
        <strain evidence="1">0910CC49</strain>
        <strain evidence="2">0910SB42</strain>
    </source>
</reference>
<dbReference type="KEGG" id="vg:30308150"/>
<evidence type="ECO:0000313" key="1">
    <source>
        <dbReference type="EMBL" id="AOV62020.1"/>
    </source>
</evidence>
<dbReference type="RefSeq" id="YP_009323029.1">
    <property type="nucleotide sequence ID" value="NC_031927.1"/>
</dbReference>
<evidence type="ECO:0000313" key="5">
    <source>
        <dbReference type="Proteomes" id="UP000226384"/>
    </source>
</evidence>
<organism evidence="2 5">
    <name type="scientific">Synechococcus phage S-CAM7</name>
    <dbReference type="NCBI Taxonomy" id="1883368"/>
    <lineage>
        <taxon>Viruses</taxon>
        <taxon>Duplodnaviria</taxon>
        <taxon>Heunggongvirae</taxon>
        <taxon>Uroviricota</taxon>
        <taxon>Caudoviricetes</taxon>
        <taxon>Pantevenvirales</taxon>
        <taxon>Kyanoviridae</taxon>
        <taxon>Mazuvirus</taxon>
        <taxon>Mazuvirus scam7</taxon>
    </lineage>
</organism>
<name>A0A1D8KUP3_9CAUD</name>
<gene>
    <name evidence="1" type="ORF">C490910_096</name>
    <name evidence="3" type="ORF">CC030809_00093</name>
    <name evidence="2" type="ORF">S420910_095</name>
</gene>
<dbReference type="EMBL" id="KU686212">
    <property type="protein sequence ID" value="AOV62020.1"/>
    <property type="molecule type" value="Genomic_DNA"/>
</dbReference>
<reference evidence="3 6" key="2">
    <citation type="submission" date="2020-06" db="EMBL/GenBank/DDBJ databases">
        <authorList>
            <person name="Puxty R.J."/>
            <person name="Weihe C."/>
            <person name="Marston M.F."/>
            <person name="Martiny J.B.H."/>
        </authorList>
    </citation>
    <scope>NUCLEOTIDE SEQUENCE [LARGE SCALE GENOMIC DNA]</scope>
    <source>
        <strain evidence="3">0809CC03</strain>
    </source>
</reference>
<evidence type="ECO:0000313" key="2">
    <source>
        <dbReference type="EMBL" id="AOV62284.1"/>
    </source>
</evidence>
<evidence type="ECO:0000313" key="3">
    <source>
        <dbReference type="EMBL" id="QLF86149.1"/>
    </source>
</evidence>
<protein>
    <submittedName>
        <fullName evidence="2">Uncharacterized protein</fullName>
    </submittedName>
</protein>
<proteinExistence type="predicted"/>
<dbReference type="Proteomes" id="UP000510897">
    <property type="component" value="Segment"/>
</dbReference>
<evidence type="ECO:0000313" key="4">
    <source>
        <dbReference type="Proteomes" id="UP000203902"/>
    </source>
</evidence>